<proteinExistence type="predicted"/>
<dbReference type="Gene3D" id="2.40.50.220">
    <property type="entry name" value="EutN/Ccml"/>
    <property type="match status" value="1"/>
</dbReference>
<dbReference type="PANTHER" id="PTHR36539">
    <property type="entry name" value="ETHANOLAMINE UTILIZATION PROTEIN EUTN"/>
    <property type="match status" value="1"/>
</dbReference>
<dbReference type="EMBL" id="FOGL01000004">
    <property type="protein sequence ID" value="SER41485.1"/>
    <property type="molecule type" value="Genomic_DNA"/>
</dbReference>
<dbReference type="Proteomes" id="UP000199687">
    <property type="component" value="Unassembled WGS sequence"/>
</dbReference>
<evidence type="ECO:0000313" key="4">
    <source>
        <dbReference type="EMBL" id="SER41485.1"/>
    </source>
</evidence>
<keyword evidence="3" id="KW-1283">Bacterial microcompartment</keyword>
<dbReference type="Pfam" id="PF03319">
    <property type="entry name" value="EutN_CcmL"/>
    <property type="match status" value="1"/>
</dbReference>
<accession>A0A1H9P0N9</accession>
<dbReference type="InterPro" id="IPR004992">
    <property type="entry name" value="EutN_CcmL"/>
</dbReference>
<evidence type="ECO:0000256" key="3">
    <source>
        <dbReference type="ARBA" id="ARBA00024446"/>
    </source>
</evidence>
<dbReference type="SUPFAM" id="SSF159133">
    <property type="entry name" value="EutN/CcmL-like"/>
    <property type="match status" value="1"/>
</dbReference>
<dbReference type="PROSITE" id="PS51932">
    <property type="entry name" value="BMV"/>
    <property type="match status" value="1"/>
</dbReference>
<name>A0A1H9P0N9_9BACI</name>
<dbReference type="CDD" id="cd01614">
    <property type="entry name" value="EutN_CcmL"/>
    <property type="match status" value="1"/>
</dbReference>
<dbReference type="STRING" id="531814.SAMN04487944_10439"/>
<gene>
    <name evidence="4" type="ORF">SAMN04487944_10439</name>
</gene>
<dbReference type="InterPro" id="IPR036677">
    <property type="entry name" value="EutN_CcmL_sf"/>
</dbReference>
<evidence type="ECO:0000256" key="1">
    <source>
        <dbReference type="ARBA" id="ARBA00023587"/>
    </source>
</evidence>
<comment type="subcellular location">
    <subcellularLocation>
        <location evidence="1">Carboxysome</location>
    </subcellularLocation>
</comment>
<dbReference type="PANTHER" id="PTHR36539:SF1">
    <property type="entry name" value="BACTERIAL MICROCOMPARTMENT SHELL VERTEX PROTEIN EUTN"/>
    <property type="match status" value="1"/>
</dbReference>
<dbReference type="AlphaFoldDB" id="A0A1H9P0N9"/>
<keyword evidence="5" id="KW-1185">Reference proteome</keyword>
<dbReference type="OrthoDB" id="196195at2"/>
<evidence type="ECO:0000313" key="5">
    <source>
        <dbReference type="Proteomes" id="UP000199687"/>
    </source>
</evidence>
<keyword evidence="2" id="KW-1282">Carboxysome</keyword>
<evidence type="ECO:0000256" key="2">
    <source>
        <dbReference type="ARBA" id="ARBA00023669"/>
    </source>
</evidence>
<reference evidence="4 5" key="1">
    <citation type="submission" date="2016-10" db="EMBL/GenBank/DDBJ databases">
        <authorList>
            <person name="de Groot N.N."/>
        </authorList>
    </citation>
    <scope>NUCLEOTIDE SEQUENCE [LARGE SCALE GENOMIC DNA]</scope>
    <source>
        <strain evidence="4 5">CGMCC 1.7727</strain>
    </source>
</reference>
<dbReference type="GO" id="GO:0031470">
    <property type="term" value="C:carboxysome"/>
    <property type="evidence" value="ECO:0007669"/>
    <property type="project" value="UniProtKB-SubCell"/>
</dbReference>
<dbReference type="RefSeq" id="WP_089739938.1">
    <property type="nucleotide sequence ID" value="NZ_FOGL01000004.1"/>
</dbReference>
<sequence>MVIGKVVSRVISTRKYDTLQGYKLLVIEPFNGENKEWFVAADTIGAGEGELVLVSFGSAVQHALPQHAPIDAIVVGIVDQEPNIQIKE</sequence>
<protein>
    <submittedName>
        <fullName evidence="4">Ethanolamine utilization protein EutN</fullName>
    </submittedName>
</protein>
<organism evidence="4 5">
    <name type="scientific">Gracilibacillus ureilyticus</name>
    <dbReference type="NCBI Taxonomy" id="531814"/>
    <lineage>
        <taxon>Bacteria</taxon>
        <taxon>Bacillati</taxon>
        <taxon>Bacillota</taxon>
        <taxon>Bacilli</taxon>
        <taxon>Bacillales</taxon>
        <taxon>Bacillaceae</taxon>
        <taxon>Gracilibacillus</taxon>
    </lineage>
</organism>